<dbReference type="AlphaFoldDB" id="R7QI38"/>
<dbReference type="RefSeq" id="XP_005717242.1">
    <property type="nucleotide sequence ID" value="XM_005717185.1"/>
</dbReference>
<gene>
    <name evidence="1" type="ORF">CHC_T00005642001</name>
</gene>
<organism evidence="1 2">
    <name type="scientific">Chondrus crispus</name>
    <name type="common">Carrageen Irish moss</name>
    <name type="synonym">Polymorpha crispa</name>
    <dbReference type="NCBI Taxonomy" id="2769"/>
    <lineage>
        <taxon>Eukaryota</taxon>
        <taxon>Rhodophyta</taxon>
        <taxon>Florideophyceae</taxon>
        <taxon>Rhodymeniophycidae</taxon>
        <taxon>Gigartinales</taxon>
        <taxon>Gigartinaceae</taxon>
        <taxon>Chondrus</taxon>
    </lineage>
</organism>
<evidence type="ECO:0000313" key="1">
    <source>
        <dbReference type="EMBL" id="CDF37423.1"/>
    </source>
</evidence>
<dbReference type="KEGG" id="ccp:CHC_T00005642001"/>
<sequence length="45" mass="5172">MKVQQEVKTRELYAESVVILRTVKRGACSTVRLKQFTAQYVLSRG</sequence>
<proteinExistence type="predicted"/>
<reference evidence="2" key="1">
    <citation type="journal article" date="2013" name="Proc. Natl. Acad. Sci. U.S.A.">
        <title>Genome structure and metabolic features in the red seaweed Chondrus crispus shed light on evolution of the Archaeplastida.</title>
        <authorList>
            <person name="Collen J."/>
            <person name="Porcel B."/>
            <person name="Carre W."/>
            <person name="Ball S.G."/>
            <person name="Chaparro C."/>
            <person name="Tonon T."/>
            <person name="Barbeyron T."/>
            <person name="Michel G."/>
            <person name="Noel B."/>
            <person name="Valentin K."/>
            <person name="Elias M."/>
            <person name="Artiguenave F."/>
            <person name="Arun A."/>
            <person name="Aury J.M."/>
            <person name="Barbosa-Neto J.F."/>
            <person name="Bothwell J.H."/>
            <person name="Bouget F.Y."/>
            <person name="Brillet L."/>
            <person name="Cabello-Hurtado F."/>
            <person name="Capella-Gutierrez S."/>
            <person name="Charrier B."/>
            <person name="Cladiere L."/>
            <person name="Cock J.M."/>
            <person name="Coelho S.M."/>
            <person name="Colleoni C."/>
            <person name="Czjzek M."/>
            <person name="Da Silva C."/>
            <person name="Delage L."/>
            <person name="Denoeud F."/>
            <person name="Deschamps P."/>
            <person name="Dittami S.M."/>
            <person name="Gabaldon T."/>
            <person name="Gachon C.M."/>
            <person name="Groisillier A."/>
            <person name="Herve C."/>
            <person name="Jabbari K."/>
            <person name="Katinka M."/>
            <person name="Kloareg B."/>
            <person name="Kowalczyk N."/>
            <person name="Labadie K."/>
            <person name="Leblanc C."/>
            <person name="Lopez P.J."/>
            <person name="McLachlan D.H."/>
            <person name="Meslet-Cladiere L."/>
            <person name="Moustafa A."/>
            <person name="Nehr Z."/>
            <person name="Nyvall Collen P."/>
            <person name="Panaud O."/>
            <person name="Partensky F."/>
            <person name="Poulain J."/>
            <person name="Rensing S.A."/>
            <person name="Rousvoal S."/>
            <person name="Samson G."/>
            <person name="Symeonidi A."/>
            <person name="Weissenbach J."/>
            <person name="Zambounis A."/>
            <person name="Wincker P."/>
            <person name="Boyen C."/>
        </authorList>
    </citation>
    <scope>NUCLEOTIDE SEQUENCE [LARGE SCALE GENOMIC DNA]</scope>
    <source>
        <strain evidence="2">cv. Stackhouse</strain>
    </source>
</reference>
<protein>
    <submittedName>
        <fullName evidence="1">Uncharacterized protein</fullName>
    </submittedName>
</protein>
<name>R7QI38_CHOCR</name>
<dbReference type="EMBL" id="HG001839">
    <property type="protein sequence ID" value="CDF37423.1"/>
    <property type="molecule type" value="Genomic_DNA"/>
</dbReference>
<keyword evidence="2" id="KW-1185">Reference proteome</keyword>
<dbReference type="GeneID" id="17324959"/>
<evidence type="ECO:0000313" key="2">
    <source>
        <dbReference type="Proteomes" id="UP000012073"/>
    </source>
</evidence>
<dbReference type="Gramene" id="CDF37423">
    <property type="protein sequence ID" value="CDF37423"/>
    <property type="gene ID" value="CHC_T00005642001"/>
</dbReference>
<accession>R7QI38</accession>
<dbReference type="Proteomes" id="UP000012073">
    <property type="component" value="Unassembled WGS sequence"/>
</dbReference>